<evidence type="ECO:0000259" key="11">
    <source>
        <dbReference type="SMART" id="SM00382"/>
    </source>
</evidence>
<keyword evidence="5 8" id="KW-0067">ATP-binding</keyword>
<evidence type="ECO:0000256" key="2">
    <source>
        <dbReference type="ARBA" id="ARBA00007448"/>
    </source>
</evidence>
<organism evidence="12 13">
    <name type="scientific">Heracleum sosnowskyi</name>
    <dbReference type="NCBI Taxonomy" id="360622"/>
    <lineage>
        <taxon>Eukaryota</taxon>
        <taxon>Viridiplantae</taxon>
        <taxon>Streptophyta</taxon>
        <taxon>Embryophyta</taxon>
        <taxon>Tracheophyta</taxon>
        <taxon>Spermatophyta</taxon>
        <taxon>Magnoliopsida</taxon>
        <taxon>eudicotyledons</taxon>
        <taxon>Gunneridae</taxon>
        <taxon>Pentapetalae</taxon>
        <taxon>asterids</taxon>
        <taxon>campanulids</taxon>
        <taxon>Apiales</taxon>
        <taxon>Apiaceae</taxon>
        <taxon>Apioideae</taxon>
        <taxon>apioid superclade</taxon>
        <taxon>Tordylieae</taxon>
        <taxon>Tordyliinae</taxon>
        <taxon>Heracleum</taxon>
    </lineage>
</organism>
<dbReference type="SMART" id="SM00382">
    <property type="entry name" value="AAA"/>
    <property type="match status" value="1"/>
</dbReference>
<dbReference type="CDD" id="cd19510">
    <property type="entry name" value="RecA-like_BCS1"/>
    <property type="match status" value="1"/>
</dbReference>
<keyword evidence="6" id="KW-0460">Magnesium</keyword>
<dbReference type="Pfam" id="PF25568">
    <property type="entry name" value="AAA_lid_At3g28540"/>
    <property type="match status" value="1"/>
</dbReference>
<accession>A0AAD8MSV4</accession>
<dbReference type="PANTHER" id="PTHR23070">
    <property type="entry name" value="BCS1 AAA-TYPE ATPASE"/>
    <property type="match status" value="1"/>
</dbReference>
<evidence type="ECO:0000313" key="13">
    <source>
        <dbReference type="Proteomes" id="UP001237642"/>
    </source>
</evidence>
<proteinExistence type="inferred from homology"/>
<dbReference type="GO" id="GO:0016887">
    <property type="term" value="F:ATP hydrolysis activity"/>
    <property type="evidence" value="ECO:0007669"/>
    <property type="project" value="InterPro"/>
</dbReference>
<gene>
    <name evidence="12" type="ORF">POM88_021439</name>
</gene>
<evidence type="ECO:0000256" key="8">
    <source>
        <dbReference type="RuleBase" id="RU003651"/>
    </source>
</evidence>
<evidence type="ECO:0000256" key="3">
    <source>
        <dbReference type="ARBA" id="ARBA00022741"/>
    </source>
</evidence>
<evidence type="ECO:0000256" key="10">
    <source>
        <dbReference type="SAM" id="Phobius"/>
    </source>
</evidence>
<keyword evidence="3 8" id="KW-0547">Nucleotide-binding</keyword>
<dbReference type="InterPro" id="IPR003960">
    <property type="entry name" value="ATPase_AAA_CS"/>
</dbReference>
<feature type="transmembrane region" description="Helical" evidence="10">
    <location>
        <begin position="7"/>
        <end position="25"/>
    </location>
</feature>
<dbReference type="Pfam" id="PF14363">
    <property type="entry name" value="AAA_assoc"/>
    <property type="match status" value="1"/>
</dbReference>
<dbReference type="InterPro" id="IPR050747">
    <property type="entry name" value="Mitochondrial_chaperone_BCS1"/>
</dbReference>
<keyword evidence="4" id="KW-0378">Hydrolase</keyword>
<sequence length="514" mass="58484">MASVGELFTQIGSVMAGIMFMWAMFQQYFPYELRTSLENYTHKIFSLMYPYVQIRFYEFSGERFMRNEAFSSIETYLASISSMQAKKLKANIVKNSKSLALSMDDYEEVADEFNGVKVWWVAGKKISNAQTISFYPTSDEKRFYTLLFHKKQREMVIGPYLSHVFKEGKAITFRNRQRKLYTNSGSYWSHVVFEHPATFKTLGMDPVKKQEIVDDLVRFSNAQDYYAKIGRAWKRGYLLYGPPGTGKSTLIAAMADLLKYNIYDLELTAVKDNTELRKLLIETSSKSIIVIEDIDCSLDLTGQRKKKKEEDGDDDDEKESVAKKLMKDEGEAKTSKVTLSGLLNFIDGLWSACGGERLIVFTTNCVEKLDPALIRRGRMDKHIELSYCCFESFKVLAKNYVDVESHCLFDKIRLLLEEVNISPADVAENLMVKSSVADNVDIWLEGLVRVLETAKEEERVKAGGEEENGTRQLAEKVKAKGIQEEVSAVTEESGSTKNESNVENGSLAKEDLVH</sequence>
<dbReference type="InterPro" id="IPR003593">
    <property type="entry name" value="AAA+_ATPase"/>
</dbReference>
<comment type="cofactor">
    <cofactor evidence="1">
        <name>Mg(2+)</name>
        <dbReference type="ChEBI" id="CHEBI:18420"/>
    </cofactor>
</comment>
<comment type="catalytic activity">
    <reaction evidence="7">
        <text>ATP + H2O = ADP + phosphate + H(+)</text>
        <dbReference type="Rhea" id="RHEA:13065"/>
        <dbReference type="ChEBI" id="CHEBI:15377"/>
        <dbReference type="ChEBI" id="CHEBI:15378"/>
        <dbReference type="ChEBI" id="CHEBI:30616"/>
        <dbReference type="ChEBI" id="CHEBI:43474"/>
        <dbReference type="ChEBI" id="CHEBI:456216"/>
    </reaction>
</comment>
<evidence type="ECO:0000256" key="9">
    <source>
        <dbReference type="SAM" id="MobiDB-lite"/>
    </source>
</evidence>
<dbReference type="InterPro" id="IPR003959">
    <property type="entry name" value="ATPase_AAA_core"/>
</dbReference>
<protein>
    <submittedName>
        <fullName evidence="12">AAA domain-containing protein</fullName>
    </submittedName>
</protein>
<evidence type="ECO:0000256" key="5">
    <source>
        <dbReference type="ARBA" id="ARBA00022840"/>
    </source>
</evidence>
<keyword evidence="10" id="KW-0472">Membrane</keyword>
<keyword evidence="10" id="KW-0812">Transmembrane</keyword>
<dbReference type="FunFam" id="3.40.50.300:FF:001122">
    <property type="entry name" value="AAA-ATPase ASD, mitochondrial"/>
    <property type="match status" value="1"/>
</dbReference>
<evidence type="ECO:0000313" key="12">
    <source>
        <dbReference type="EMBL" id="KAK1383704.1"/>
    </source>
</evidence>
<name>A0AAD8MSV4_9APIA</name>
<comment type="similarity">
    <text evidence="2">Belongs to the AAA ATPase family. BCS1 subfamily.</text>
</comment>
<dbReference type="EMBL" id="JAUIZM010000005">
    <property type="protein sequence ID" value="KAK1383704.1"/>
    <property type="molecule type" value="Genomic_DNA"/>
</dbReference>
<dbReference type="Gene3D" id="3.40.50.300">
    <property type="entry name" value="P-loop containing nucleotide triphosphate hydrolases"/>
    <property type="match status" value="1"/>
</dbReference>
<evidence type="ECO:0000256" key="4">
    <source>
        <dbReference type="ARBA" id="ARBA00022801"/>
    </source>
</evidence>
<dbReference type="InterPro" id="IPR058017">
    <property type="entry name" value="At3g28540-like_C"/>
</dbReference>
<feature type="compositionally biased region" description="Polar residues" evidence="9">
    <location>
        <begin position="490"/>
        <end position="504"/>
    </location>
</feature>
<dbReference type="SUPFAM" id="SSF52540">
    <property type="entry name" value="P-loop containing nucleoside triphosphate hydrolases"/>
    <property type="match status" value="1"/>
</dbReference>
<reference evidence="12" key="2">
    <citation type="submission" date="2023-05" db="EMBL/GenBank/DDBJ databases">
        <authorList>
            <person name="Schelkunov M.I."/>
        </authorList>
    </citation>
    <scope>NUCLEOTIDE SEQUENCE</scope>
    <source>
        <strain evidence="12">Hsosn_3</strain>
        <tissue evidence="12">Leaf</tissue>
    </source>
</reference>
<dbReference type="AlphaFoldDB" id="A0AAD8MSV4"/>
<dbReference type="GO" id="GO:0005524">
    <property type="term" value="F:ATP binding"/>
    <property type="evidence" value="ECO:0007669"/>
    <property type="project" value="UniProtKB-KW"/>
</dbReference>
<feature type="compositionally biased region" description="Basic and acidic residues" evidence="9">
    <location>
        <begin position="473"/>
        <end position="483"/>
    </location>
</feature>
<feature type="domain" description="AAA+ ATPase" evidence="11">
    <location>
        <begin position="233"/>
        <end position="389"/>
    </location>
</feature>
<evidence type="ECO:0000256" key="6">
    <source>
        <dbReference type="ARBA" id="ARBA00022842"/>
    </source>
</evidence>
<dbReference type="Pfam" id="PF00004">
    <property type="entry name" value="AAA"/>
    <property type="match status" value="1"/>
</dbReference>
<dbReference type="Proteomes" id="UP001237642">
    <property type="component" value="Unassembled WGS sequence"/>
</dbReference>
<dbReference type="Gene3D" id="6.10.280.40">
    <property type="match status" value="1"/>
</dbReference>
<evidence type="ECO:0000256" key="1">
    <source>
        <dbReference type="ARBA" id="ARBA00001946"/>
    </source>
</evidence>
<dbReference type="InterPro" id="IPR025753">
    <property type="entry name" value="AAA_N_dom"/>
</dbReference>
<dbReference type="InterPro" id="IPR027417">
    <property type="entry name" value="P-loop_NTPase"/>
</dbReference>
<feature type="region of interest" description="Disordered" evidence="9">
    <location>
        <begin position="459"/>
        <end position="514"/>
    </location>
</feature>
<evidence type="ECO:0000256" key="7">
    <source>
        <dbReference type="ARBA" id="ARBA00049360"/>
    </source>
</evidence>
<dbReference type="GO" id="GO:0006950">
    <property type="term" value="P:response to stress"/>
    <property type="evidence" value="ECO:0007669"/>
    <property type="project" value="UniProtKB-ARBA"/>
</dbReference>
<dbReference type="PROSITE" id="PS00674">
    <property type="entry name" value="AAA"/>
    <property type="match status" value="1"/>
</dbReference>
<reference evidence="12" key="1">
    <citation type="submission" date="2023-02" db="EMBL/GenBank/DDBJ databases">
        <title>Genome of toxic invasive species Heracleum sosnowskyi carries increased number of genes despite the absence of recent whole-genome duplications.</title>
        <authorList>
            <person name="Schelkunov M."/>
            <person name="Shtratnikova V."/>
            <person name="Makarenko M."/>
            <person name="Klepikova A."/>
            <person name="Omelchenko D."/>
            <person name="Novikova G."/>
            <person name="Obukhova E."/>
            <person name="Bogdanov V."/>
            <person name="Penin A."/>
            <person name="Logacheva M."/>
        </authorList>
    </citation>
    <scope>NUCLEOTIDE SEQUENCE</scope>
    <source>
        <strain evidence="12">Hsosn_3</strain>
        <tissue evidence="12">Leaf</tissue>
    </source>
</reference>
<comment type="caution">
    <text evidence="12">The sequence shown here is derived from an EMBL/GenBank/DDBJ whole genome shotgun (WGS) entry which is preliminary data.</text>
</comment>
<keyword evidence="10" id="KW-1133">Transmembrane helix</keyword>
<keyword evidence="13" id="KW-1185">Reference proteome</keyword>